<dbReference type="GO" id="GO:0000480">
    <property type="term" value="P:endonucleolytic cleavage in 5'-ETS of tricistronic rRNA transcript (SSU-rRNA, 5.8S rRNA, LSU-rRNA)"/>
    <property type="evidence" value="ECO:0007669"/>
    <property type="project" value="EnsemblFungi"/>
</dbReference>
<proteinExistence type="inferred from homology"/>
<reference evidence="8 9" key="1">
    <citation type="journal article" date="2015" name="Genome Biol. Evol.">
        <title>Phylogenomic analyses indicate that early fungi evolved digesting cell walls of algal ancestors of land plants.</title>
        <authorList>
            <person name="Chang Y."/>
            <person name="Wang S."/>
            <person name="Sekimoto S."/>
            <person name="Aerts A.L."/>
            <person name="Choi C."/>
            <person name="Clum A."/>
            <person name="LaButti K.M."/>
            <person name="Lindquist E.A."/>
            <person name="Yee Ngan C."/>
            <person name="Ohm R.A."/>
            <person name="Salamov A.A."/>
            <person name="Grigoriev I.V."/>
            <person name="Spatafora J.W."/>
            <person name="Berbee M.L."/>
        </authorList>
    </citation>
    <scope>NUCLEOTIDE SEQUENCE [LARGE SCALE GENOMIC DNA]</scope>
    <source>
        <strain evidence="8 9">NRRL 28638</strain>
    </source>
</reference>
<dbReference type="STRING" id="796925.A0A137PBW6"/>
<dbReference type="PIRSF" id="PIRSF015952">
    <property type="entry name" value="U3snoRNP11"/>
    <property type="match status" value="1"/>
</dbReference>
<evidence type="ECO:0000313" key="8">
    <source>
        <dbReference type="EMBL" id="KXN72473.1"/>
    </source>
</evidence>
<dbReference type="GO" id="GO:0000472">
    <property type="term" value="P:endonucleolytic cleavage to generate mature 5'-end of SSU-rRNA from (SSU-rRNA, 5.8S rRNA, LSU-rRNA)"/>
    <property type="evidence" value="ECO:0007669"/>
    <property type="project" value="EnsemblFungi"/>
</dbReference>
<comment type="similarity">
    <text evidence="3 6">Belongs to the UTP11 family.</text>
</comment>
<dbReference type="Proteomes" id="UP000070444">
    <property type="component" value="Unassembled WGS sequence"/>
</dbReference>
<dbReference type="PANTHER" id="PTHR12838:SF0">
    <property type="entry name" value="U3 SMALL NUCLEOLAR RNA-ASSOCIATED PROTEIN 11-RELATED"/>
    <property type="match status" value="1"/>
</dbReference>
<dbReference type="EMBL" id="KQ964452">
    <property type="protein sequence ID" value="KXN72473.1"/>
    <property type="molecule type" value="Genomic_DNA"/>
</dbReference>
<dbReference type="Pfam" id="PF03998">
    <property type="entry name" value="Utp11"/>
    <property type="match status" value="1"/>
</dbReference>
<dbReference type="InterPro" id="IPR007144">
    <property type="entry name" value="SSU_processome_Utp11"/>
</dbReference>
<dbReference type="PANTHER" id="PTHR12838">
    <property type="entry name" value="U3 SMALL NUCLEOLAR RNA-ASSOCIATED PROTEIN 11"/>
    <property type="match status" value="1"/>
</dbReference>
<evidence type="ECO:0000313" key="9">
    <source>
        <dbReference type="Proteomes" id="UP000070444"/>
    </source>
</evidence>
<keyword evidence="9" id="KW-1185">Reference proteome</keyword>
<evidence type="ECO:0000256" key="2">
    <source>
        <dbReference type="ARBA" id="ARBA00004604"/>
    </source>
</evidence>
<evidence type="ECO:0000256" key="5">
    <source>
        <dbReference type="ARBA" id="ARBA00023242"/>
    </source>
</evidence>
<evidence type="ECO:0000256" key="7">
    <source>
        <dbReference type="SAM" id="MobiDB-lite"/>
    </source>
</evidence>
<comment type="function">
    <text evidence="1 6">Involved in nucleolar processing of pre-18S ribosomal RNA.</text>
</comment>
<evidence type="ECO:0000256" key="4">
    <source>
        <dbReference type="ARBA" id="ARBA00022552"/>
    </source>
</evidence>
<dbReference type="AlphaFoldDB" id="A0A137PBW6"/>
<name>A0A137PBW6_CONC2</name>
<protein>
    <recommendedName>
        <fullName evidence="6">U3 small nucleolar RNA-associated protein 11</fullName>
        <shortName evidence="6">U3 snoRNA-associated protein 11</shortName>
    </recommendedName>
</protein>
<comment type="subcellular location">
    <subcellularLocation>
        <location evidence="2 6">Nucleus</location>
        <location evidence="2 6">Nucleolus</location>
    </subcellularLocation>
</comment>
<evidence type="ECO:0000256" key="3">
    <source>
        <dbReference type="ARBA" id="ARBA00008105"/>
    </source>
</evidence>
<gene>
    <name evidence="8" type="ORF">CONCODRAFT_47576</name>
</gene>
<sequence>MSSLKNSAPRREHRERSQPLARRKFGLLEKHKDYVLRAKDYHRKQDTIKAFKEKARFRNPDEFYFKMVNSKTQKGVHIAERENNLDNETLKLLRTQDLAYITHQRTLEANKIEKLKNQLHFIGSTPIGLKNEKGKVKKSKHTIFVDDNEKVKNFKATEHFNTVKELLHQKHNRLTVDDLKNKNIPTLNLTEEEKKEYSTEQKVLYSELEQRIEREKKLAKVEREMITQKALMGKGTKKKVGLDSDRNKVYKFTGPRKK</sequence>
<keyword evidence="5 6" id="KW-0539">Nucleus</keyword>
<evidence type="ECO:0000256" key="6">
    <source>
        <dbReference type="PIRNR" id="PIRNR015952"/>
    </source>
</evidence>
<organism evidence="8 9">
    <name type="scientific">Conidiobolus coronatus (strain ATCC 28846 / CBS 209.66 / NRRL 28638)</name>
    <name type="common">Delacroixia coronata</name>
    <dbReference type="NCBI Taxonomy" id="796925"/>
    <lineage>
        <taxon>Eukaryota</taxon>
        <taxon>Fungi</taxon>
        <taxon>Fungi incertae sedis</taxon>
        <taxon>Zoopagomycota</taxon>
        <taxon>Entomophthoromycotina</taxon>
        <taxon>Entomophthoromycetes</taxon>
        <taxon>Entomophthorales</taxon>
        <taxon>Ancylistaceae</taxon>
        <taxon>Conidiobolus</taxon>
    </lineage>
</organism>
<dbReference type="GO" id="GO:0006412">
    <property type="term" value="P:translation"/>
    <property type="evidence" value="ECO:0007669"/>
    <property type="project" value="EnsemblFungi"/>
</dbReference>
<accession>A0A137PBW6</accession>
<dbReference type="OrthoDB" id="29058at2759"/>
<evidence type="ECO:0000256" key="1">
    <source>
        <dbReference type="ARBA" id="ARBA00004099"/>
    </source>
</evidence>
<dbReference type="GO" id="GO:0032040">
    <property type="term" value="C:small-subunit processome"/>
    <property type="evidence" value="ECO:0007669"/>
    <property type="project" value="UniProtKB-UniRule"/>
</dbReference>
<feature type="region of interest" description="Disordered" evidence="7">
    <location>
        <begin position="1"/>
        <end position="23"/>
    </location>
</feature>
<comment type="subunit">
    <text evidence="6">Component of the ribosomal small subunit (SSU) processome.</text>
</comment>
<dbReference type="GO" id="GO:0000447">
    <property type="term" value="P:endonucleolytic cleavage in ITS1 to separate SSU-rRNA from 5.8S rRNA and LSU-rRNA from tricistronic rRNA transcript (SSU-rRNA, 5.8S rRNA, LSU-rRNA)"/>
    <property type="evidence" value="ECO:0007669"/>
    <property type="project" value="EnsemblFungi"/>
</dbReference>
<dbReference type="OMA" id="DLKYVVM"/>
<keyword evidence="4 6" id="KW-0698">rRNA processing</keyword>